<organism evidence="1 2">
    <name type="scientific">Pristionchus entomophagus</name>
    <dbReference type="NCBI Taxonomy" id="358040"/>
    <lineage>
        <taxon>Eukaryota</taxon>
        <taxon>Metazoa</taxon>
        <taxon>Ecdysozoa</taxon>
        <taxon>Nematoda</taxon>
        <taxon>Chromadorea</taxon>
        <taxon>Rhabditida</taxon>
        <taxon>Rhabditina</taxon>
        <taxon>Diplogasteromorpha</taxon>
        <taxon>Diplogasteroidea</taxon>
        <taxon>Neodiplogasteridae</taxon>
        <taxon>Pristionchus</taxon>
    </lineage>
</organism>
<dbReference type="AlphaFoldDB" id="A0AAV5TVW5"/>
<proteinExistence type="predicted"/>
<sequence length="194" mass="22224">CRAFEKLVANSHAGHFYTGRISYDASEGNFAFLINGTLLRFPLDGADGLGKNLYLRNRLFGGISFEEVHIEVSELSLDFLRDFTQNFEIGLLHIRVGTEEQLEKSLLTIDDFLGSKHAMILEFLPESEKLVSLPHMEYLEIIPKDSRSCHIPISVFLQLLNSQYDLYFSEECEVNMTSIEWKLGMQVDPEITHF</sequence>
<protein>
    <submittedName>
        <fullName evidence="1">Uncharacterized protein</fullName>
    </submittedName>
</protein>
<gene>
    <name evidence="1" type="ORF">PENTCL1PPCAC_20412</name>
</gene>
<dbReference type="Proteomes" id="UP001432027">
    <property type="component" value="Unassembled WGS sequence"/>
</dbReference>
<name>A0AAV5TVW5_9BILA</name>
<evidence type="ECO:0000313" key="1">
    <source>
        <dbReference type="EMBL" id="GMS98237.1"/>
    </source>
</evidence>
<dbReference type="EMBL" id="BTSX01000005">
    <property type="protein sequence ID" value="GMS98237.1"/>
    <property type="molecule type" value="Genomic_DNA"/>
</dbReference>
<comment type="caution">
    <text evidence="1">The sequence shown here is derived from an EMBL/GenBank/DDBJ whole genome shotgun (WGS) entry which is preliminary data.</text>
</comment>
<feature type="non-terminal residue" evidence="1">
    <location>
        <position position="1"/>
    </location>
</feature>
<accession>A0AAV5TVW5</accession>
<evidence type="ECO:0000313" key="2">
    <source>
        <dbReference type="Proteomes" id="UP001432027"/>
    </source>
</evidence>
<keyword evidence="2" id="KW-1185">Reference proteome</keyword>
<feature type="non-terminal residue" evidence="1">
    <location>
        <position position="194"/>
    </location>
</feature>
<reference evidence="1" key="1">
    <citation type="submission" date="2023-10" db="EMBL/GenBank/DDBJ databases">
        <title>Genome assembly of Pristionchus species.</title>
        <authorList>
            <person name="Yoshida K."/>
            <person name="Sommer R.J."/>
        </authorList>
    </citation>
    <scope>NUCLEOTIDE SEQUENCE</scope>
    <source>
        <strain evidence="1">RS0144</strain>
    </source>
</reference>